<dbReference type="Proteomes" id="UP000051063">
    <property type="component" value="Unassembled WGS sequence"/>
</dbReference>
<protein>
    <recommendedName>
        <fullName evidence="2">histidine kinase</fullName>
        <ecNumber evidence="2">2.7.13.3</ecNumber>
    </recommendedName>
</protein>
<dbReference type="SUPFAM" id="SSF49785">
    <property type="entry name" value="Galactose-binding domain-like"/>
    <property type="match status" value="1"/>
</dbReference>
<dbReference type="InterPro" id="IPR010559">
    <property type="entry name" value="Sig_transdc_His_kin_internal"/>
</dbReference>
<dbReference type="SMART" id="SM00388">
    <property type="entry name" value="HisKA"/>
    <property type="match status" value="1"/>
</dbReference>
<dbReference type="PANTHER" id="PTHR43547:SF2">
    <property type="entry name" value="HYBRID SIGNAL TRANSDUCTION HISTIDINE KINASE C"/>
    <property type="match status" value="1"/>
</dbReference>
<evidence type="ECO:0000256" key="4">
    <source>
        <dbReference type="ARBA" id="ARBA00022679"/>
    </source>
</evidence>
<feature type="transmembrane region" description="Helical" evidence="10">
    <location>
        <begin position="357"/>
        <end position="378"/>
    </location>
</feature>
<dbReference type="PROSITE" id="PS50110">
    <property type="entry name" value="RESPONSE_REGULATORY"/>
    <property type="match status" value="1"/>
</dbReference>
<feature type="domain" description="Histidine kinase" evidence="11">
    <location>
        <begin position="434"/>
        <end position="653"/>
    </location>
</feature>
<feature type="transmembrane region" description="Helical" evidence="10">
    <location>
        <begin position="267"/>
        <end position="284"/>
    </location>
</feature>
<organism evidence="13 14">
    <name type="scientific">Brevibacillus choshinensis</name>
    <dbReference type="NCBI Taxonomy" id="54911"/>
    <lineage>
        <taxon>Bacteria</taxon>
        <taxon>Bacillati</taxon>
        <taxon>Bacillota</taxon>
        <taxon>Bacilli</taxon>
        <taxon>Bacillales</taxon>
        <taxon>Paenibacillaceae</taxon>
        <taxon>Brevibacillus</taxon>
    </lineage>
</organism>
<feature type="transmembrane region" description="Helical" evidence="10">
    <location>
        <begin position="323"/>
        <end position="345"/>
    </location>
</feature>
<name>A0ABR5N9K4_BRECH</name>
<sequence length="1029" mass="116912">MLFIFFLSVVTFFVIYVKTVPVQNSPHAKNGVLDLSEWNFHDQGLANLDGEWEFYEGKLLEPEDFRKGVRSDLGYLSVPGTWKGKNDDGSGMSRKGYGTYRLRVIVPESNQILGLKTRNIRMSNQMFINGNVEGNSGHPAATLETHSPGNTPYTTYFYTESREIEIVIQVANYMYITGGIINSIQFGLPEDITTLNGIQIGSDLAAVIILVILGVYHLSFFFLRTKDKTYLYSGLYILTLLMGQLVYGEKVLLRFMPQIPFDLAYKMQDLSVYISAIILMLFFYSIENRLMSLKKMLLMMIPLFVYILAILVLPYPVHSEYEYIYLVCMEIILFYILGRMLYLYNLSRRDPAKKKEMVLFIGASLCMLVVLTDGILYTENIVPTDLMGKTAVIGFITCLNLLLAVRFTSAYEKTEILSHQLSVSNQLKDEFLTYTSHEMKTPLHGIQNITAYLLEDEENPLSSEQQQNVWLIRDTSIKLSMLIHDLIDVTRLKHGELRLSTTTVDVKVVTQMVFDVLQFELVGKSVRLVNQIGSNVRVMADENRLRQIMYNLVHNAIKHTEAGTITVKARVAEKEVSIYVEDTGTGIASERHSSIFSYFDQSDTPLPQDGYTSMGVGLYISRKLIEQMDGQIQVDRSEVGKGTSMKFTLPRLEEAHMQQEKAVAGTIQQRIVEDSLPLDILNQPSHTIMIVDDEATNIQVLLHILKRHQYNVITAFSANEALLKMKEHPNVDLVILDVMMPEISGIELCKMLRVQNSIIDLPILFATVKDTPHDIALGYRAGANDYVTKPFDAETLIARIQTLIAMKTSIQEAIQNEYAFHQAQIKPHFLYNALSSVVSFCYTDGKKAAYLLSMLSQYLRYILEMDRTTLYVPLYREMELIEAYVEIEKARFEDGFDFFCHVDEECLNLHIPTLCIQPFIENAIRHGLFEKVGQGNVSLMIHKRDGCIEVIIEDDGVGIATDLLERMNKGEQKNGSIGILNIHKRLLSTPGSAMKIESEVGQGTRVYLSIPIRTEGMTEGERERRKMIV</sequence>
<dbReference type="Pfam" id="PF02518">
    <property type="entry name" value="HATPase_c"/>
    <property type="match status" value="2"/>
</dbReference>
<evidence type="ECO:0000256" key="1">
    <source>
        <dbReference type="ARBA" id="ARBA00000085"/>
    </source>
</evidence>
<keyword evidence="10" id="KW-0472">Membrane</keyword>
<dbReference type="Gene3D" id="2.60.120.260">
    <property type="entry name" value="Galactose-binding domain-like"/>
    <property type="match status" value="1"/>
</dbReference>
<dbReference type="Pfam" id="PF00512">
    <property type="entry name" value="HisKA"/>
    <property type="match status" value="1"/>
</dbReference>
<evidence type="ECO:0000313" key="14">
    <source>
        <dbReference type="Proteomes" id="UP000051063"/>
    </source>
</evidence>
<dbReference type="InterPro" id="IPR036097">
    <property type="entry name" value="HisK_dim/P_sf"/>
</dbReference>
<evidence type="ECO:0000259" key="12">
    <source>
        <dbReference type="PROSITE" id="PS50110"/>
    </source>
</evidence>
<dbReference type="SMART" id="SM00387">
    <property type="entry name" value="HATPase_c"/>
    <property type="match status" value="2"/>
</dbReference>
<dbReference type="Pfam" id="PF07695">
    <property type="entry name" value="7TMR-DISM_7TM"/>
    <property type="match status" value="1"/>
</dbReference>
<feature type="domain" description="Response regulatory" evidence="12">
    <location>
        <begin position="687"/>
        <end position="804"/>
    </location>
</feature>
<dbReference type="InterPro" id="IPR036890">
    <property type="entry name" value="HATPase_C_sf"/>
</dbReference>
<accession>A0ABR5N9K4</accession>
<dbReference type="SMART" id="SM00448">
    <property type="entry name" value="REC"/>
    <property type="match status" value="1"/>
</dbReference>
<dbReference type="EC" id="2.7.13.3" evidence="2"/>
<proteinExistence type="predicted"/>
<feature type="transmembrane region" description="Helical" evidence="10">
    <location>
        <begin position="204"/>
        <end position="223"/>
    </location>
</feature>
<dbReference type="Gene3D" id="3.30.565.10">
    <property type="entry name" value="Histidine kinase-like ATPase, C-terminal domain"/>
    <property type="match status" value="2"/>
</dbReference>
<evidence type="ECO:0000256" key="10">
    <source>
        <dbReference type="SAM" id="Phobius"/>
    </source>
</evidence>
<dbReference type="PRINTS" id="PR00344">
    <property type="entry name" value="BCTRLSENSOR"/>
</dbReference>
<keyword evidence="7" id="KW-0067">ATP-binding</keyword>
<dbReference type="EMBL" id="LJJB01000010">
    <property type="protein sequence ID" value="KQL47311.1"/>
    <property type="molecule type" value="Genomic_DNA"/>
</dbReference>
<dbReference type="CDD" id="cd00082">
    <property type="entry name" value="HisKA"/>
    <property type="match status" value="1"/>
</dbReference>
<keyword evidence="8" id="KW-0902">Two-component regulatory system</keyword>
<dbReference type="PANTHER" id="PTHR43547">
    <property type="entry name" value="TWO-COMPONENT HISTIDINE KINASE"/>
    <property type="match status" value="1"/>
</dbReference>
<dbReference type="InterPro" id="IPR004358">
    <property type="entry name" value="Sig_transdc_His_kin-like_C"/>
</dbReference>
<comment type="caution">
    <text evidence="13">The sequence shown here is derived from an EMBL/GenBank/DDBJ whole genome shotgun (WGS) entry which is preliminary data.</text>
</comment>
<dbReference type="InterPro" id="IPR003661">
    <property type="entry name" value="HisK_dim/P_dom"/>
</dbReference>
<keyword evidence="4" id="KW-0808">Transferase</keyword>
<evidence type="ECO:0000256" key="5">
    <source>
        <dbReference type="ARBA" id="ARBA00022741"/>
    </source>
</evidence>
<evidence type="ECO:0000256" key="9">
    <source>
        <dbReference type="PROSITE-ProRule" id="PRU00169"/>
    </source>
</evidence>
<dbReference type="SUPFAM" id="SSF55874">
    <property type="entry name" value="ATPase domain of HSP90 chaperone/DNA topoisomerase II/histidine kinase"/>
    <property type="match status" value="2"/>
</dbReference>
<feature type="transmembrane region" description="Helical" evidence="10">
    <location>
        <begin position="230"/>
        <end position="247"/>
    </location>
</feature>
<dbReference type="InterPro" id="IPR001789">
    <property type="entry name" value="Sig_transdc_resp-reg_receiver"/>
</dbReference>
<dbReference type="Gene3D" id="3.40.50.2300">
    <property type="match status" value="1"/>
</dbReference>
<dbReference type="SUPFAM" id="SSF52172">
    <property type="entry name" value="CheY-like"/>
    <property type="match status" value="1"/>
</dbReference>
<dbReference type="InterPro" id="IPR005467">
    <property type="entry name" value="His_kinase_dom"/>
</dbReference>
<dbReference type="InterPro" id="IPR011006">
    <property type="entry name" value="CheY-like_superfamily"/>
</dbReference>
<feature type="modified residue" description="4-aspartylphosphate" evidence="9">
    <location>
        <position position="737"/>
    </location>
</feature>
<dbReference type="PROSITE" id="PS50109">
    <property type="entry name" value="HIS_KIN"/>
    <property type="match status" value="2"/>
</dbReference>
<evidence type="ECO:0000256" key="6">
    <source>
        <dbReference type="ARBA" id="ARBA00022777"/>
    </source>
</evidence>
<keyword evidence="3 9" id="KW-0597">Phosphoprotein</keyword>
<dbReference type="Gene3D" id="1.10.287.130">
    <property type="match status" value="1"/>
</dbReference>
<dbReference type="GO" id="GO:0016301">
    <property type="term" value="F:kinase activity"/>
    <property type="evidence" value="ECO:0007669"/>
    <property type="project" value="UniProtKB-KW"/>
</dbReference>
<keyword evidence="5" id="KW-0547">Nucleotide-binding</keyword>
<dbReference type="SUPFAM" id="SSF47384">
    <property type="entry name" value="Homodimeric domain of signal transducing histidine kinase"/>
    <property type="match status" value="1"/>
</dbReference>
<dbReference type="InterPro" id="IPR011623">
    <property type="entry name" value="7TMR_DISM_rcpt_extracell_dom1"/>
</dbReference>
<evidence type="ECO:0000256" key="2">
    <source>
        <dbReference type="ARBA" id="ARBA00012438"/>
    </source>
</evidence>
<dbReference type="Pfam" id="PF00072">
    <property type="entry name" value="Response_reg"/>
    <property type="match status" value="1"/>
</dbReference>
<keyword evidence="14" id="KW-1185">Reference proteome</keyword>
<evidence type="ECO:0000313" key="13">
    <source>
        <dbReference type="EMBL" id="KQL47311.1"/>
    </source>
</evidence>
<feature type="transmembrane region" description="Helical" evidence="10">
    <location>
        <begin position="296"/>
        <end position="317"/>
    </location>
</feature>
<reference evidence="13 14" key="1">
    <citation type="submission" date="2015-09" db="EMBL/GenBank/DDBJ databases">
        <title>Genome sequencing project for genomic taxonomy and phylogenomics of Bacillus-like bacteria.</title>
        <authorList>
            <person name="Liu B."/>
            <person name="Wang J."/>
            <person name="Zhu Y."/>
            <person name="Liu G."/>
            <person name="Chen Q."/>
            <person name="Chen Z."/>
            <person name="Lan J."/>
            <person name="Che J."/>
            <person name="Ge C."/>
            <person name="Shi H."/>
            <person name="Pan Z."/>
            <person name="Liu X."/>
        </authorList>
    </citation>
    <scope>NUCLEOTIDE SEQUENCE [LARGE SCALE GENOMIC DNA]</scope>
    <source>
        <strain evidence="13 14">DSM 8552</strain>
    </source>
</reference>
<keyword evidence="10" id="KW-1133">Transmembrane helix</keyword>
<feature type="domain" description="Histidine kinase" evidence="11">
    <location>
        <begin position="916"/>
        <end position="1014"/>
    </location>
</feature>
<gene>
    <name evidence="13" type="ORF">AN963_18235</name>
</gene>
<dbReference type="InterPro" id="IPR008979">
    <property type="entry name" value="Galactose-bd-like_sf"/>
</dbReference>
<comment type="catalytic activity">
    <reaction evidence="1">
        <text>ATP + protein L-histidine = ADP + protein N-phospho-L-histidine.</text>
        <dbReference type="EC" id="2.7.13.3"/>
    </reaction>
</comment>
<keyword evidence="6 13" id="KW-0418">Kinase</keyword>
<evidence type="ECO:0000256" key="7">
    <source>
        <dbReference type="ARBA" id="ARBA00022840"/>
    </source>
</evidence>
<evidence type="ECO:0000259" key="11">
    <source>
        <dbReference type="PROSITE" id="PS50109"/>
    </source>
</evidence>
<evidence type="ECO:0000256" key="3">
    <source>
        <dbReference type="ARBA" id="ARBA00022553"/>
    </source>
</evidence>
<dbReference type="Pfam" id="PF06580">
    <property type="entry name" value="His_kinase"/>
    <property type="match status" value="1"/>
</dbReference>
<dbReference type="CDD" id="cd17574">
    <property type="entry name" value="REC_OmpR"/>
    <property type="match status" value="1"/>
</dbReference>
<evidence type="ECO:0000256" key="8">
    <source>
        <dbReference type="ARBA" id="ARBA00023012"/>
    </source>
</evidence>
<dbReference type="InterPro" id="IPR003594">
    <property type="entry name" value="HATPase_dom"/>
</dbReference>
<keyword evidence="10" id="KW-0812">Transmembrane</keyword>